<dbReference type="EMBL" id="CP041186">
    <property type="protein sequence ID" value="QDG54555.1"/>
    <property type="molecule type" value="Genomic_DNA"/>
</dbReference>
<accession>A0A5B8YHB2</accession>
<dbReference type="RefSeq" id="WP_141200999.1">
    <property type="nucleotide sequence ID" value="NZ_CP041186.1"/>
</dbReference>
<keyword evidence="1" id="KW-1133">Transmembrane helix</keyword>
<protein>
    <submittedName>
        <fullName evidence="2">Uncharacterized protein</fullName>
    </submittedName>
</protein>
<proteinExistence type="predicted"/>
<evidence type="ECO:0000313" key="2">
    <source>
        <dbReference type="EMBL" id="QDG54555.1"/>
    </source>
</evidence>
<name>A0A4Y6Q3I5_PERCE</name>
<keyword evidence="1" id="KW-0472">Membrane</keyword>
<organism evidence="2 3">
    <name type="scientific">Persicimonas caeni</name>
    <dbReference type="NCBI Taxonomy" id="2292766"/>
    <lineage>
        <taxon>Bacteria</taxon>
        <taxon>Deltaproteobacteria</taxon>
        <taxon>Bradymonadales</taxon>
        <taxon>Bradymonadaceae</taxon>
        <taxon>Persicimonas</taxon>
    </lineage>
</organism>
<evidence type="ECO:0000313" key="3">
    <source>
        <dbReference type="Proteomes" id="UP000315995"/>
    </source>
</evidence>
<dbReference type="AlphaFoldDB" id="A0A4Y6Q3I5"/>
<reference evidence="2 3" key="1">
    <citation type="submission" date="2019-06" db="EMBL/GenBank/DDBJ databases">
        <title>Persicimonas caeni gen. nov., sp. nov., a predatory bacterium isolated from solar saltern.</title>
        <authorList>
            <person name="Wang S."/>
        </authorList>
    </citation>
    <scope>NUCLEOTIDE SEQUENCE [LARGE SCALE GENOMIC DNA]</scope>
    <source>
        <strain evidence="2 3">YN101</strain>
    </source>
</reference>
<dbReference type="Proteomes" id="UP000315995">
    <property type="component" value="Chromosome"/>
</dbReference>
<accession>A0A4Y6Q3I5</accession>
<feature type="transmembrane region" description="Helical" evidence="1">
    <location>
        <begin position="194"/>
        <end position="217"/>
    </location>
</feature>
<sequence>MRKLLERFTKMPVLKRAAFITAVLMAGWGLTITPSLIDALEVSTVVDDAERGVDFADDFIALSHDAYVLFVVIDAPEAGGWSREQVESAPVPPVTVRIRSVDGPTSHQWSVLPDSRWIGRDEYGDPEYQSANLECETRCFEGTCSAVWCFSKSRTDLDWLEHYEASVHVAPLPDFMQGSKFSAQVNDGSRELRAYLPLIALTQLVVFGIAAMAIALLGELLQRVRPTD</sequence>
<evidence type="ECO:0000256" key="1">
    <source>
        <dbReference type="SAM" id="Phobius"/>
    </source>
</evidence>
<gene>
    <name evidence="2" type="ORF">FIV42_28570</name>
</gene>
<keyword evidence="1" id="KW-0812">Transmembrane</keyword>
<keyword evidence="3" id="KW-1185">Reference proteome</keyword>